<reference evidence="1 2" key="1">
    <citation type="submission" date="2018-08" db="EMBL/GenBank/DDBJ databases">
        <authorList>
            <consortium name="Pathogen Informatics"/>
        </authorList>
    </citation>
    <scope>NUCLEOTIDE SEQUENCE [LARGE SCALE GENOMIC DNA]</scope>
    <source>
        <strain evidence="1 2">EuSCAPE_HU047</strain>
    </source>
</reference>
<evidence type="ECO:0000313" key="2">
    <source>
        <dbReference type="Proteomes" id="UP000258253"/>
    </source>
</evidence>
<gene>
    <name evidence="1" type="ORF">SAMEA3538828_00119</name>
</gene>
<protein>
    <submittedName>
        <fullName evidence="1">Uncharacterized protein</fullName>
    </submittedName>
</protein>
<evidence type="ECO:0000313" key="1">
    <source>
        <dbReference type="EMBL" id="SYR26469.1"/>
    </source>
</evidence>
<organism evidence="1 2">
    <name type="scientific">Klebsiella pneumoniae</name>
    <dbReference type="NCBI Taxonomy" id="573"/>
    <lineage>
        <taxon>Bacteria</taxon>
        <taxon>Pseudomonadati</taxon>
        <taxon>Pseudomonadota</taxon>
        <taxon>Gammaproteobacteria</taxon>
        <taxon>Enterobacterales</taxon>
        <taxon>Enterobacteriaceae</taxon>
        <taxon>Klebsiella/Raoultella group</taxon>
        <taxon>Klebsiella</taxon>
        <taxon>Klebsiella pneumoniae complex</taxon>
    </lineage>
</organism>
<proteinExistence type="predicted"/>
<dbReference type="Proteomes" id="UP000258253">
    <property type="component" value="Unassembled WGS sequence"/>
</dbReference>
<sequence length="67" mass="8175">MIVVMYMYYIWFKKKNSFLNPFILTARINICKNISFSFSNEYVVLETKFLRNFYRISKYCLCTATFP</sequence>
<comment type="caution">
    <text evidence="1">The sequence shown here is derived from an EMBL/GenBank/DDBJ whole genome shotgun (WGS) entry which is preliminary data.</text>
</comment>
<name>A0A8B4VGF5_KLEPN</name>
<dbReference type="EMBL" id="ULCI01000001">
    <property type="protein sequence ID" value="SYR26469.1"/>
    <property type="molecule type" value="Genomic_DNA"/>
</dbReference>
<accession>A0A8B4VGF5</accession>
<dbReference type="AlphaFoldDB" id="A0A8B4VGF5"/>